<feature type="compositionally biased region" description="Polar residues" evidence="2">
    <location>
        <begin position="569"/>
        <end position="580"/>
    </location>
</feature>
<dbReference type="InterPro" id="IPR051130">
    <property type="entry name" value="Mito_struct-func_regulator"/>
</dbReference>
<dbReference type="PANTHER" id="PTHR43173">
    <property type="entry name" value="ABC1 FAMILY PROTEIN"/>
    <property type="match status" value="1"/>
</dbReference>
<feature type="region of interest" description="Disordered" evidence="2">
    <location>
        <begin position="40"/>
        <end position="93"/>
    </location>
</feature>
<proteinExistence type="inferred from homology"/>
<gene>
    <name evidence="4" type="ORF">BZ3500_MVSOF-1268-A1-R1_CHR2-1G04218</name>
</gene>
<comment type="similarity">
    <text evidence="1">Belongs to the protein kinase superfamily. ADCK protein kinase family.</text>
</comment>
<name>A0A2X0K5R1_9BASI</name>
<sequence>MLQRARATYRPLVHSHPLTSSRVRPSAGVLPSRALSRSSSSSLAVTASSPPSRNRPTAARSLSTRAHHTSYRFYSSSSSSAPQHPPRSSKWPRRARNSAIVVGLGVALYAWDKTYYASALTRTARTAYVGAVMALDFKLNFNPDNATAIDALHERVAHRINDLCVTNGGLYIKLAQSLAIQAAILPKPYREAFANVFDQAPHVEFDEVVKIFEKDFNGTHPDDAFDEFSRDPIASASIAQVHRARIKRKPGEQPWKEGEGWLAVKIRKPSVVIQVEWDLMSYRALLWTYEKLFDMPVSFVSREVTARMRLEVDLANEARNAEKTAAYLEKESSLKDKVLVPKVYWDWTSEAVMTADFFEGCKLTDKKQLEQWHLSPRAVMDIANGLLGAQMFKFGWVHCDPHPGNLLVRPHPSNPRKAQLILIDHGLYIPLTEEFRLQYCLLWRSLFVGDTKTIEGIVQSWGIAKEHSEMFASMTLLRPHRLNKEKGAGAEKVDGGLKERKLGEKRKEEWGEKDRPKEVSKYEQQNGLKERLRDMLQNQEQIPKELIFLGRTARMMQANNRESSHRRASTLTPTNESHPYSLTAEQLGSPSNRINSLAHWASAGLEYTTSQSPRRSLTLQNVGLKTYAVETFRSLLFRVVLLFVDVGFALTQARQWFFKVVMKKDNEGFEDLLQRQISKMAKDEFGVELDEEAFAG</sequence>
<feature type="region of interest" description="Disordered" evidence="2">
    <location>
        <begin position="559"/>
        <end position="580"/>
    </location>
</feature>
<dbReference type="CDD" id="cd13969">
    <property type="entry name" value="ADCK1-like"/>
    <property type="match status" value="1"/>
</dbReference>
<evidence type="ECO:0000256" key="1">
    <source>
        <dbReference type="ARBA" id="ARBA00009670"/>
    </source>
</evidence>
<reference evidence="5" key="1">
    <citation type="submission" date="2016-10" db="EMBL/GenBank/DDBJ databases">
        <authorList>
            <person name="Jeantristanb JTB J.-T."/>
            <person name="Ricardo R."/>
        </authorList>
    </citation>
    <scope>NUCLEOTIDE SEQUENCE [LARGE SCALE GENOMIC DNA]</scope>
</reference>
<protein>
    <submittedName>
        <fullName evidence="4">BZ3500_MvSof-1268-A1-R1_Chr2-1g04218 protein</fullName>
    </submittedName>
</protein>
<dbReference type="SUPFAM" id="SSF56112">
    <property type="entry name" value="Protein kinase-like (PK-like)"/>
    <property type="match status" value="1"/>
</dbReference>
<dbReference type="AlphaFoldDB" id="A0A2X0K5R1"/>
<feature type="region of interest" description="Disordered" evidence="2">
    <location>
        <begin position="16"/>
        <end position="35"/>
    </location>
</feature>
<feature type="region of interest" description="Disordered" evidence="2">
    <location>
        <begin position="485"/>
        <end position="526"/>
    </location>
</feature>
<dbReference type="PANTHER" id="PTHR43173:SF37">
    <property type="entry name" value="ABC1 FAMILY PROTEIN C10F6.14C"/>
    <property type="match status" value="1"/>
</dbReference>
<feature type="domain" description="ABC1 atypical kinase-like" evidence="3">
    <location>
        <begin position="196"/>
        <end position="455"/>
    </location>
</feature>
<feature type="compositionally biased region" description="Low complexity" evidence="2">
    <location>
        <begin position="75"/>
        <end position="89"/>
    </location>
</feature>
<evidence type="ECO:0000256" key="2">
    <source>
        <dbReference type="SAM" id="MobiDB-lite"/>
    </source>
</evidence>
<accession>A0A2X0K5R1</accession>
<dbReference type="InterPro" id="IPR045307">
    <property type="entry name" value="ADCK1_dom"/>
</dbReference>
<feature type="compositionally biased region" description="Low complexity" evidence="2">
    <location>
        <begin position="40"/>
        <end position="52"/>
    </location>
</feature>
<organism evidence="4 5">
    <name type="scientific">Microbotryum saponariae</name>
    <dbReference type="NCBI Taxonomy" id="289078"/>
    <lineage>
        <taxon>Eukaryota</taxon>
        <taxon>Fungi</taxon>
        <taxon>Dikarya</taxon>
        <taxon>Basidiomycota</taxon>
        <taxon>Pucciniomycotina</taxon>
        <taxon>Microbotryomycetes</taxon>
        <taxon>Microbotryales</taxon>
        <taxon>Microbotryaceae</taxon>
        <taxon>Microbotryum</taxon>
    </lineage>
</organism>
<evidence type="ECO:0000259" key="3">
    <source>
        <dbReference type="Pfam" id="PF03109"/>
    </source>
</evidence>
<evidence type="ECO:0000313" key="4">
    <source>
        <dbReference type="EMBL" id="SCZ88142.1"/>
    </source>
</evidence>
<dbReference type="InterPro" id="IPR011009">
    <property type="entry name" value="Kinase-like_dom_sf"/>
</dbReference>
<dbReference type="Proteomes" id="UP000249723">
    <property type="component" value="Unassembled WGS sequence"/>
</dbReference>
<dbReference type="Pfam" id="PF03109">
    <property type="entry name" value="ABC1"/>
    <property type="match status" value="1"/>
</dbReference>
<dbReference type="OrthoDB" id="427480at2759"/>
<keyword evidence="5" id="KW-1185">Reference proteome</keyword>
<dbReference type="STRING" id="289078.A0A2X0K5R1"/>
<dbReference type="EMBL" id="FMWP01000012">
    <property type="protein sequence ID" value="SCZ88142.1"/>
    <property type="molecule type" value="Genomic_DNA"/>
</dbReference>
<feature type="compositionally biased region" description="Basic and acidic residues" evidence="2">
    <location>
        <begin position="485"/>
        <end position="521"/>
    </location>
</feature>
<dbReference type="InterPro" id="IPR004147">
    <property type="entry name" value="ABC1_dom"/>
</dbReference>
<evidence type="ECO:0000313" key="5">
    <source>
        <dbReference type="Proteomes" id="UP000249723"/>
    </source>
</evidence>